<evidence type="ECO:0000313" key="5">
    <source>
        <dbReference type="Proteomes" id="UP000239494"/>
    </source>
</evidence>
<dbReference type="PANTHER" id="PTHR43673">
    <property type="entry name" value="NAD(P)H NITROREDUCTASE YDGI-RELATED"/>
    <property type="match status" value="1"/>
</dbReference>
<protein>
    <submittedName>
        <fullName evidence="4">Nitroreductase</fullName>
    </submittedName>
</protein>
<organism evidence="4 5">
    <name type="scientific">Umezawaea tangerina</name>
    <dbReference type="NCBI Taxonomy" id="84725"/>
    <lineage>
        <taxon>Bacteria</taxon>
        <taxon>Bacillati</taxon>
        <taxon>Actinomycetota</taxon>
        <taxon>Actinomycetes</taxon>
        <taxon>Pseudonocardiales</taxon>
        <taxon>Pseudonocardiaceae</taxon>
        <taxon>Umezawaea</taxon>
    </lineage>
</organism>
<dbReference type="GO" id="GO:0016491">
    <property type="term" value="F:oxidoreductase activity"/>
    <property type="evidence" value="ECO:0007669"/>
    <property type="project" value="UniProtKB-KW"/>
</dbReference>
<evidence type="ECO:0000313" key="4">
    <source>
        <dbReference type="EMBL" id="PRY46141.1"/>
    </source>
</evidence>
<feature type="domain" description="Nitroreductase" evidence="3">
    <location>
        <begin position="66"/>
        <end position="147"/>
    </location>
</feature>
<dbReference type="InterPro" id="IPR029479">
    <property type="entry name" value="Nitroreductase"/>
</dbReference>
<evidence type="ECO:0000256" key="1">
    <source>
        <dbReference type="ARBA" id="ARBA00007118"/>
    </source>
</evidence>
<accession>A0A2T0TKJ5</accession>
<sequence length="196" mass="21525">MIPAIEQRWSPRAFDPVAEVSPARMRVVLEAARWAASHGNTQPARFLLGYRGDDTHRRILATLRPRNRTWAHRASVLLIGAVVTADERGELPNTVYGLGLAVQNLVLQAVDLGLVTHQIGGFDKDAARAEFGMPDDVEPVVAIALGHLGDVADLPEELQARETRPRRRRPLTELVFGGTWGGPVELGEPADQLEHE</sequence>
<comment type="similarity">
    <text evidence="1">Belongs to the nitroreductase family.</text>
</comment>
<dbReference type="EMBL" id="PVTF01000001">
    <property type="protein sequence ID" value="PRY46141.1"/>
    <property type="molecule type" value="Genomic_DNA"/>
</dbReference>
<feature type="domain" description="Nitroreductase" evidence="3">
    <location>
        <begin position="5"/>
        <end position="59"/>
    </location>
</feature>
<dbReference type="Pfam" id="PF00881">
    <property type="entry name" value="Nitroreductase"/>
    <property type="match status" value="2"/>
</dbReference>
<evidence type="ECO:0000256" key="2">
    <source>
        <dbReference type="ARBA" id="ARBA00023002"/>
    </source>
</evidence>
<evidence type="ECO:0000259" key="3">
    <source>
        <dbReference type="Pfam" id="PF00881"/>
    </source>
</evidence>
<gene>
    <name evidence="4" type="ORF">CLV43_101411</name>
</gene>
<dbReference type="Gene3D" id="3.40.109.10">
    <property type="entry name" value="NADH Oxidase"/>
    <property type="match status" value="1"/>
</dbReference>
<keyword evidence="5" id="KW-1185">Reference proteome</keyword>
<reference evidence="4 5" key="1">
    <citation type="submission" date="2018-03" db="EMBL/GenBank/DDBJ databases">
        <title>Genomic Encyclopedia of Archaeal and Bacterial Type Strains, Phase II (KMG-II): from individual species to whole genera.</title>
        <authorList>
            <person name="Goeker M."/>
        </authorList>
    </citation>
    <scope>NUCLEOTIDE SEQUENCE [LARGE SCALE GENOMIC DNA]</scope>
    <source>
        <strain evidence="4 5">DSM 44720</strain>
    </source>
</reference>
<dbReference type="Proteomes" id="UP000239494">
    <property type="component" value="Unassembled WGS sequence"/>
</dbReference>
<dbReference type="PANTHER" id="PTHR43673:SF10">
    <property type="entry name" value="NADH DEHYDROGENASE_NAD(P)H NITROREDUCTASE XCC3605-RELATED"/>
    <property type="match status" value="1"/>
</dbReference>
<dbReference type="CDD" id="cd02138">
    <property type="entry name" value="TdsD-like"/>
    <property type="match status" value="1"/>
</dbReference>
<dbReference type="InterPro" id="IPR000415">
    <property type="entry name" value="Nitroreductase-like"/>
</dbReference>
<dbReference type="OrthoDB" id="9802510at2"/>
<keyword evidence="2" id="KW-0560">Oxidoreductase</keyword>
<proteinExistence type="inferred from homology"/>
<dbReference type="SUPFAM" id="SSF55469">
    <property type="entry name" value="FMN-dependent nitroreductase-like"/>
    <property type="match status" value="1"/>
</dbReference>
<dbReference type="AlphaFoldDB" id="A0A2T0TKJ5"/>
<comment type="caution">
    <text evidence="4">The sequence shown here is derived from an EMBL/GenBank/DDBJ whole genome shotgun (WGS) entry which is preliminary data.</text>
</comment>
<name>A0A2T0TKJ5_9PSEU</name>
<dbReference type="RefSeq" id="WP_106185213.1">
    <property type="nucleotide sequence ID" value="NZ_PVTF01000001.1"/>
</dbReference>